<evidence type="ECO:0000256" key="4">
    <source>
        <dbReference type="ARBA" id="ARBA00022692"/>
    </source>
</evidence>
<dbReference type="EMBL" id="LANX01000001">
    <property type="protein sequence ID" value="KJV69475.1"/>
    <property type="molecule type" value="Genomic_DNA"/>
</dbReference>
<dbReference type="PROSITE" id="PS00855">
    <property type="entry name" value="SPASE_II"/>
    <property type="match status" value="1"/>
</dbReference>
<comment type="catalytic activity">
    <reaction evidence="9 10">
        <text>Release of signal peptides from bacterial membrane prolipoproteins. Hydrolyzes -Xaa-Yaa-Zaa-|-(S,diacylglyceryl)Cys-, in which Xaa is hydrophobic (preferably Leu), and Yaa (Ala or Ser) and Zaa (Gly or Ala) have small, neutral side chains.</text>
        <dbReference type="EC" id="3.4.23.36"/>
    </reaction>
</comment>
<protein>
    <recommendedName>
        <fullName evidence="9">Lipoprotein signal peptidase</fullName>
        <ecNumber evidence="9">3.4.23.36</ecNumber>
    </recommendedName>
    <alternativeName>
        <fullName evidence="9">Prolipoprotein signal peptidase</fullName>
    </alternativeName>
    <alternativeName>
        <fullName evidence="9">Signal peptidase II</fullName>
        <shortName evidence="9">SPase II</shortName>
    </alternativeName>
</protein>
<evidence type="ECO:0000256" key="1">
    <source>
        <dbReference type="ARBA" id="ARBA00006139"/>
    </source>
</evidence>
<dbReference type="GO" id="GO:0004190">
    <property type="term" value="F:aspartic-type endopeptidase activity"/>
    <property type="evidence" value="ECO:0007669"/>
    <property type="project" value="UniProtKB-UniRule"/>
</dbReference>
<gene>
    <name evidence="9 12" type="primary">lspA</name>
    <name evidence="12" type="ORF">NLO413_0868</name>
</gene>
<keyword evidence="6 9" id="KW-0378">Hydrolase</keyword>
<dbReference type="Proteomes" id="UP000033562">
    <property type="component" value="Unassembled WGS sequence"/>
</dbReference>
<evidence type="ECO:0000256" key="10">
    <source>
        <dbReference type="RuleBase" id="RU000594"/>
    </source>
</evidence>
<evidence type="ECO:0000256" key="11">
    <source>
        <dbReference type="RuleBase" id="RU004181"/>
    </source>
</evidence>
<feature type="transmembrane region" description="Helical" evidence="9">
    <location>
        <begin position="86"/>
        <end position="103"/>
    </location>
</feature>
<evidence type="ECO:0000256" key="3">
    <source>
        <dbReference type="ARBA" id="ARBA00022670"/>
    </source>
</evidence>
<evidence type="ECO:0000313" key="12">
    <source>
        <dbReference type="EMBL" id="KJV69475.1"/>
    </source>
</evidence>
<dbReference type="PRINTS" id="PR00781">
    <property type="entry name" value="LIPOSIGPTASE"/>
</dbReference>
<dbReference type="UniPathway" id="UPA00665"/>
<dbReference type="GO" id="GO:0005886">
    <property type="term" value="C:plasma membrane"/>
    <property type="evidence" value="ECO:0007669"/>
    <property type="project" value="UniProtKB-SubCell"/>
</dbReference>
<name>A0A0F3NN37_9RICK</name>
<proteinExistence type="inferred from homology"/>
<feature type="active site" evidence="9">
    <location>
        <position position="113"/>
    </location>
</feature>
<evidence type="ECO:0000256" key="9">
    <source>
        <dbReference type="HAMAP-Rule" id="MF_00161"/>
    </source>
</evidence>
<dbReference type="GO" id="GO:0006508">
    <property type="term" value="P:proteolysis"/>
    <property type="evidence" value="ECO:0007669"/>
    <property type="project" value="UniProtKB-KW"/>
</dbReference>
<keyword evidence="8 9" id="KW-0472">Membrane</keyword>
<evidence type="ECO:0000256" key="6">
    <source>
        <dbReference type="ARBA" id="ARBA00022801"/>
    </source>
</evidence>
<evidence type="ECO:0000256" key="8">
    <source>
        <dbReference type="ARBA" id="ARBA00023136"/>
    </source>
</evidence>
<dbReference type="AlphaFoldDB" id="A0A0F3NN37"/>
<keyword evidence="13" id="KW-1185">Reference proteome</keyword>
<dbReference type="PANTHER" id="PTHR33695">
    <property type="entry name" value="LIPOPROTEIN SIGNAL PEPTIDASE"/>
    <property type="match status" value="1"/>
</dbReference>
<keyword evidence="7 9" id="KW-1133">Transmembrane helix</keyword>
<comment type="function">
    <text evidence="9 10">This protein specifically catalyzes the removal of signal peptides from prolipoproteins.</text>
</comment>
<feature type="active site" evidence="9">
    <location>
        <position position="131"/>
    </location>
</feature>
<keyword evidence="5 9" id="KW-0064">Aspartyl protease</keyword>
<dbReference type="EC" id="3.4.23.36" evidence="9"/>
<dbReference type="PANTHER" id="PTHR33695:SF1">
    <property type="entry name" value="LIPOPROTEIN SIGNAL PEPTIDASE"/>
    <property type="match status" value="1"/>
</dbReference>
<dbReference type="STRING" id="1359163.NLO413_0868"/>
<reference evidence="12 13" key="1">
    <citation type="submission" date="2015-02" db="EMBL/GenBank/DDBJ databases">
        <title>Genome Sequencing of Rickettsiales.</title>
        <authorList>
            <person name="Daugherty S.C."/>
            <person name="Su Q."/>
            <person name="Abolude K."/>
            <person name="Beier-Sexton M."/>
            <person name="Carlyon J.A."/>
            <person name="Carter R."/>
            <person name="Day N.P."/>
            <person name="Dumler S.J."/>
            <person name="Dyachenko V."/>
            <person name="Godinez A."/>
            <person name="Kurtti T.J."/>
            <person name="Lichay M."/>
            <person name="Mullins K.E."/>
            <person name="Ott S."/>
            <person name="Pappas-Brown V."/>
            <person name="Paris D.H."/>
            <person name="Patel P."/>
            <person name="Richards A.L."/>
            <person name="Sadzewicz L."/>
            <person name="Sears K."/>
            <person name="Seidman D."/>
            <person name="Sengamalay N."/>
            <person name="Stenos J."/>
            <person name="Tallon L.J."/>
            <person name="Vincent G."/>
            <person name="Fraser C.M."/>
            <person name="Munderloh U."/>
            <person name="Dunning-Hotopp J.C."/>
        </authorList>
    </citation>
    <scope>NUCLEOTIDE SEQUENCE [LARGE SCALE GENOMIC DNA]</scope>
    <source>
        <strain evidence="12 13">RAC413</strain>
    </source>
</reference>
<comment type="subcellular location">
    <subcellularLocation>
        <location evidence="9">Cell membrane</location>
        <topology evidence="9">Multi-pass membrane protein</topology>
    </subcellularLocation>
</comment>
<evidence type="ECO:0000256" key="5">
    <source>
        <dbReference type="ARBA" id="ARBA00022750"/>
    </source>
</evidence>
<evidence type="ECO:0000313" key="13">
    <source>
        <dbReference type="Proteomes" id="UP000033562"/>
    </source>
</evidence>
<dbReference type="InterPro" id="IPR001872">
    <property type="entry name" value="Peptidase_A8"/>
</dbReference>
<comment type="similarity">
    <text evidence="1 9 11">Belongs to the peptidase A8 family.</text>
</comment>
<dbReference type="HAMAP" id="MF_00161">
    <property type="entry name" value="LspA"/>
    <property type="match status" value="1"/>
</dbReference>
<feature type="transmembrane region" description="Helical" evidence="9">
    <location>
        <begin position="123"/>
        <end position="143"/>
    </location>
</feature>
<keyword evidence="4 9" id="KW-0812">Transmembrane</keyword>
<evidence type="ECO:0000256" key="2">
    <source>
        <dbReference type="ARBA" id="ARBA00022475"/>
    </source>
</evidence>
<keyword evidence="2 9" id="KW-1003">Cell membrane</keyword>
<comment type="pathway">
    <text evidence="9">Protein modification; lipoprotein biosynthesis (signal peptide cleavage).</text>
</comment>
<comment type="caution">
    <text evidence="9">Lacks conserved residue(s) required for the propagation of feature annotation.</text>
</comment>
<dbReference type="PATRIC" id="fig|1359163.3.peg.839"/>
<keyword evidence="3 9" id="KW-0645">Protease</keyword>
<comment type="caution">
    <text evidence="12">The sequence shown here is derived from an EMBL/GenBank/DDBJ whole genome shotgun (WGS) entry which is preliminary data.</text>
</comment>
<feature type="transmembrane region" description="Helical" evidence="9">
    <location>
        <begin position="63"/>
        <end position="79"/>
    </location>
</feature>
<organism evidence="12 13">
    <name type="scientific">Candidatus Neoehrlichia procyonis str. RAC413</name>
    <dbReference type="NCBI Taxonomy" id="1359163"/>
    <lineage>
        <taxon>Bacteria</taxon>
        <taxon>Pseudomonadati</taxon>
        <taxon>Pseudomonadota</taxon>
        <taxon>Alphaproteobacteria</taxon>
        <taxon>Rickettsiales</taxon>
        <taxon>Anaplasmataceae</taxon>
        <taxon>Candidatus Neoehrlichia</taxon>
    </lineage>
</organism>
<dbReference type="Pfam" id="PF01252">
    <property type="entry name" value="Peptidase_A8"/>
    <property type="match status" value="1"/>
</dbReference>
<dbReference type="NCBIfam" id="TIGR00077">
    <property type="entry name" value="lspA"/>
    <property type="match status" value="1"/>
</dbReference>
<evidence type="ECO:0000256" key="7">
    <source>
        <dbReference type="ARBA" id="ARBA00022989"/>
    </source>
</evidence>
<accession>A0A0F3NN37</accession>
<sequence length="155" mass="17630">MKFFINIILISLVIVLDQGSKWYVMKVLHYDQVITLCKHLNIVMVWNSGISFGMFSIMKNSNIIFSILSCFIVTILLYFSFKLKSNCRFIIAVIIGGALGNLIDRLRFGAVFDFIDIHVVDWHWPAFNIADAVIVCGVMTLLCKSFINAENNNAQ</sequence>
<dbReference type="RefSeq" id="WP_045809178.1">
    <property type="nucleotide sequence ID" value="NZ_LANX01000001.1"/>
</dbReference>